<evidence type="ECO:0000313" key="2">
    <source>
        <dbReference type="EMBL" id="KPV41846.1"/>
    </source>
</evidence>
<comment type="caution">
    <text evidence="2">The sequence shown here is derived from an EMBL/GenBank/DDBJ whole genome shotgun (WGS) entry which is preliminary data.</text>
</comment>
<name>A0A0P9ET04_9BACL</name>
<gene>
    <name evidence="2" type="ORF">AN477_20270</name>
</gene>
<dbReference type="Pfam" id="PF11553">
    <property type="entry name" value="DUF3231"/>
    <property type="match status" value="1"/>
</dbReference>
<evidence type="ECO:0000313" key="3">
    <source>
        <dbReference type="Proteomes" id="UP000050482"/>
    </source>
</evidence>
<evidence type="ECO:0008006" key="4">
    <source>
        <dbReference type="Google" id="ProtNLM"/>
    </source>
</evidence>
<dbReference type="OrthoDB" id="1934429at2"/>
<dbReference type="InterPro" id="IPR021617">
    <property type="entry name" value="DUF3231"/>
</dbReference>
<evidence type="ECO:0000256" key="1">
    <source>
        <dbReference type="SAM" id="MobiDB-lite"/>
    </source>
</evidence>
<dbReference type="RefSeq" id="WP_054971012.1">
    <property type="nucleotide sequence ID" value="NZ_LJCO01000090.1"/>
</dbReference>
<proteinExistence type="predicted"/>
<dbReference type="AlphaFoldDB" id="A0A0P9ET04"/>
<dbReference type="Proteomes" id="UP000050482">
    <property type="component" value="Unassembled WGS sequence"/>
</dbReference>
<dbReference type="InterPro" id="IPR012347">
    <property type="entry name" value="Ferritin-like"/>
</dbReference>
<protein>
    <recommendedName>
        <fullName evidence="4">DUF3231 family protein</fullName>
    </recommendedName>
</protein>
<accession>A0A0P9ET04</accession>
<reference evidence="2 3" key="1">
    <citation type="submission" date="2015-09" db="EMBL/GenBank/DDBJ databases">
        <title>Draft genome sequence of Alicyclobacillus ferrooxydans DSM 22381.</title>
        <authorList>
            <person name="Hemp J."/>
        </authorList>
    </citation>
    <scope>NUCLEOTIDE SEQUENCE [LARGE SCALE GENOMIC DNA]</scope>
    <source>
        <strain evidence="2 3">TC-34</strain>
    </source>
</reference>
<organism evidence="2 3">
    <name type="scientific">Alicyclobacillus ferrooxydans</name>
    <dbReference type="NCBI Taxonomy" id="471514"/>
    <lineage>
        <taxon>Bacteria</taxon>
        <taxon>Bacillati</taxon>
        <taxon>Bacillota</taxon>
        <taxon>Bacilli</taxon>
        <taxon>Bacillales</taxon>
        <taxon>Alicyclobacillaceae</taxon>
        <taxon>Alicyclobacillus</taxon>
    </lineage>
</organism>
<dbReference type="STRING" id="471514.AN477_20270"/>
<keyword evidence="3" id="KW-1185">Reference proteome</keyword>
<dbReference type="PATRIC" id="fig|471514.4.peg.4114"/>
<feature type="region of interest" description="Disordered" evidence="1">
    <location>
        <begin position="82"/>
        <end position="109"/>
    </location>
</feature>
<dbReference type="Gene3D" id="1.20.1260.10">
    <property type="match status" value="1"/>
</dbReference>
<sequence length="184" mass="20263">MPKHVIEALKDYIQSLHDDEPKVPLHVGEVMALWTYLTILDESITFEQMGLNHTMDTELKKTIEKMMEGASSQSRRLKDFLQGEGVPLPPTSEPRPASDPNAIPPGAKMTDDEIANGASIKLATAVTACATGVSESIRNDVGAMFFEFQTEAMTYGMLIKTLMRKRGWIKVPALYTPPGIPSQT</sequence>
<dbReference type="EMBL" id="LJCO01000090">
    <property type="protein sequence ID" value="KPV41846.1"/>
    <property type="molecule type" value="Genomic_DNA"/>
</dbReference>